<dbReference type="InterPro" id="IPR036526">
    <property type="entry name" value="C-N_Hydrolase_sf"/>
</dbReference>
<dbReference type="GO" id="GO:0006541">
    <property type="term" value="P:glutamine metabolic process"/>
    <property type="evidence" value="ECO:0007669"/>
    <property type="project" value="TreeGrafter"/>
</dbReference>
<keyword evidence="8" id="KW-1185">Reference proteome</keyword>
<evidence type="ECO:0000256" key="3">
    <source>
        <dbReference type="ARBA" id="ARBA00039118"/>
    </source>
</evidence>
<protein>
    <recommendedName>
        <fullName evidence="3">omega-amidase</fullName>
        <ecNumber evidence="3">3.5.1.3</ecNumber>
    </recommendedName>
    <alternativeName>
        <fullName evidence="4">Nitrilase homolog 2</fullName>
    </alternativeName>
</protein>
<dbReference type="GO" id="GO:0005739">
    <property type="term" value="C:mitochondrion"/>
    <property type="evidence" value="ECO:0007669"/>
    <property type="project" value="TreeGrafter"/>
</dbReference>
<feature type="domain" description="CN hydrolase" evidence="6">
    <location>
        <begin position="2"/>
        <end position="259"/>
    </location>
</feature>
<dbReference type="Gene3D" id="3.60.110.10">
    <property type="entry name" value="Carbon-nitrogen hydrolase"/>
    <property type="match status" value="1"/>
</dbReference>
<dbReference type="GO" id="GO:0006528">
    <property type="term" value="P:asparagine metabolic process"/>
    <property type="evidence" value="ECO:0007669"/>
    <property type="project" value="TreeGrafter"/>
</dbReference>
<dbReference type="EC" id="3.5.1.3" evidence="3"/>
<organism evidence="7 8">
    <name type="scientific">Opisthorchis viverrini</name>
    <name type="common">Southeast Asian liver fluke</name>
    <dbReference type="NCBI Taxonomy" id="6198"/>
    <lineage>
        <taxon>Eukaryota</taxon>
        <taxon>Metazoa</taxon>
        <taxon>Spiralia</taxon>
        <taxon>Lophotrochozoa</taxon>
        <taxon>Platyhelminthes</taxon>
        <taxon>Trematoda</taxon>
        <taxon>Digenea</taxon>
        <taxon>Opisthorchiida</taxon>
        <taxon>Opisthorchiata</taxon>
        <taxon>Opisthorchiidae</taxon>
        <taxon>Opisthorchis</taxon>
    </lineage>
</organism>
<dbReference type="SUPFAM" id="SSF56317">
    <property type="entry name" value="Carbon-nitrogen hydrolase"/>
    <property type="match status" value="1"/>
</dbReference>
<proteinExistence type="predicted"/>
<dbReference type="PROSITE" id="PS50263">
    <property type="entry name" value="CN_HYDROLASE"/>
    <property type="match status" value="1"/>
</dbReference>
<dbReference type="Proteomes" id="UP000243686">
    <property type="component" value="Unassembled WGS sequence"/>
</dbReference>
<sequence length="292" mass="32433">MLRLALIQMRVGADKLANVKRASDLISSAVSEHSARLICLPECFNSPYGTSFFESYAEPVPDGPTCKAVSEIAREHRIWLVAGSIPERGDDGKLYNCSVTFDPKGTLVGLYRKLHLFDIEIPGQFSFKESSSLSSGKEPFYFELPLDDTDRQPKVIRVGIGICYDIRFPELSLLYANSHGCHVLLFPGAFNPKTGPVHWELLGKARALDTQCYVGMCSPACDLESDYVSHAESLITSPWGVVVAKAGKDEQIISANIDLNELKRVREAIPIGRQRRLDVYTMPKPVVRQTKN</sequence>
<dbReference type="PANTHER" id="PTHR23088">
    <property type="entry name" value="NITRILASE-RELATED"/>
    <property type="match status" value="1"/>
</dbReference>
<dbReference type="EMBL" id="KV907077">
    <property type="protein sequence ID" value="OON13840.1"/>
    <property type="molecule type" value="Genomic_DNA"/>
</dbReference>
<keyword evidence="1 7" id="KW-0378">Hydrolase</keyword>
<dbReference type="GO" id="GO:0050152">
    <property type="term" value="F:omega-amidase activity"/>
    <property type="evidence" value="ECO:0007669"/>
    <property type="project" value="UniProtKB-EC"/>
</dbReference>
<dbReference type="CDD" id="cd07572">
    <property type="entry name" value="nit"/>
    <property type="match status" value="1"/>
</dbReference>
<comment type="catalytic activity">
    <reaction evidence="2">
        <text>2-oxoglutaramate + H2O = 2-oxoglutarate + NH4(+)</text>
        <dbReference type="Rhea" id="RHEA:32963"/>
        <dbReference type="ChEBI" id="CHEBI:15377"/>
        <dbReference type="ChEBI" id="CHEBI:16769"/>
        <dbReference type="ChEBI" id="CHEBI:16810"/>
        <dbReference type="ChEBI" id="CHEBI:28938"/>
        <dbReference type="EC" id="3.5.1.3"/>
    </reaction>
    <physiologicalReaction direction="left-to-right" evidence="2">
        <dbReference type="Rhea" id="RHEA:32964"/>
    </physiologicalReaction>
</comment>
<reference evidence="7 8" key="1">
    <citation type="submission" date="2015-03" db="EMBL/GenBank/DDBJ databases">
        <title>Draft genome of the nematode, Opisthorchis viverrini.</title>
        <authorList>
            <person name="Mitreva M."/>
        </authorList>
    </citation>
    <scope>NUCLEOTIDE SEQUENCE [LARGE SCALE GENOMIC DNA]</scope>
    <source>
        <strain evidence="7">Khon Kaen</strain>
    </source>
</reference>
<dbReference type="GO" id="GO:0006107">
    <property type="term" value="P:oxaloacetate metabolic process"/>
    <property type="evidence" value="ECO:0007669"/>
    <property type="project" value="TreeGrafter"/>
</dbReference>
<evidence type="ECO:0000313" key="7">
    <source>
        <dbReference type="EMBL" id="OON13840.1"/>
    </source>
</evidence>
<evidence type="ECO:0000256" key="4">
    <source>
        <dbReference type="ARBA" id="ARBA00041576"/>
    </source>
</evidence>
<dbReference type="InterPro" id="IPR045254">
    <property type="entry name" value="Nit1/2_C-N_Hydrolase"/>
</dbReference>
<accession>A0A1S8WHB1</accession>
<dbReference type="InterPro" id="IPR003010">
    <property type="entry name" value="C-N_Hydrolase"/>
</dbReference>
<evidence type="ECO:0000256" key="2">
    <source>
        <dbReference type="ARBA" id="ARBA00036637"/>
    </source>
</evidence>
<dbReference type="PANTHER" id="PTHR23088:SF30">
    <property type="entry name" value="OMEGA-AMIDASE NIT2"/>
    <property type="match status" value="1"/>
</dbReference>
<dbReference type="AlphaFoldDB" id="A0A1S8WHB1"/>
<evidence type="ECO:0000256" key="1">
    <source>
        <dbReference type="ARBA" id="ARBA00022801"/>
    </source>
</evidence>
<gene>
    <name evidence="7" type="ORF">X801_10377</name>
</gene>
<comment type="catalytic activity">
    <reaction evidence="5">
        <text>2-oxosuccinamate + H2O = oxaloacetate + NH4(+)</text>
        <dbReference type="Rhea" id="RHEA:59412"/>
        <dbReference type="ChEBI" id="CHEBI:15377"/>
        <dbReference type="ChEBI" id="CHEBI:16452"/>
        <dbReference type="ChEBI" id="CHEBI:28938"/>
        <dbReference type="ChEBI" id="CHEBI:57735"/>
        <dbReference type="EC" id="3.5.1.3"/>
    </reaction>
    <physiologicalReaction direction="left-to-right" evidence="5">
        <dbReference type="Rhea" id="RHEA:59413"/>
    </physiologicalReaction>
</comment>
<evidence type="ECO:0000259" key="6">
    <source>
        <dbReference type="PROSITE" id="PS50263"/>
    </source>
</evidence>
<dbReference type="Pfam" id="PF00795">
    <property type="entry name" value="CN_hydrolase"/>
    <property type="match status" value="1"/>
</dbReference>
<evidence type="ECO:0000256" key="5">
    <source>
        <dbReference type="ARBA" id="ARBA00048745"/>
    </source>
</evidence>
<name>A0A1S8WHB1_OPIVI</name>
<evidence type="ECO:0000313" key="8">
    <source>
        <dbReference type="Proteomes" id="UP000243686"/>
    </source>
</evidence>